<dbReference type="AlphaFoldDB" id="A0A0H5QL32"/>
<dbReference type="EMBL" id="LN853689">
    <property type="protein sequence ID" value="CRY96487.1"/>
    <property type="molecule type" value="Genomic_DNA"/>
</dbReference>
<name>A0A0H5QL32_9ZZZZ</name>
<geneLocation type="plasmid" evidence="1">
    <name>pRGFK1108</name>
</geneLocation>
<evidence type="ECO:0008006" key="2">
    <source>
        <dbReference type="Google" id="ProtNLM"/>
    </source>
</evidence>
<proteinExistence type="predicted"/>
<organism evidence="1">
    <name type="scientific">uncultured prokaryote</name>
    <dbReference type="NCBI Taxonomy" id="198431"/>
    <lineage>
        <taxon>unclassified sequences</taxon>
        <taxon>environmental samples</taxon>
    </lineage>
</organism>
<accession>A0A0H5QL32</accession>
<evidence type="ECO:0000313" key="1">
    <source>
        <dbReference type="EMBL" id="CRY96487.1"/>
    </source>
</evidence>
<reference evidence="1" key="1">
    <citation type="submission" date="2015-06" db="EMBL/GenBank/DDBJ databases">
        <authorList>
            <person name="Joergensen T."/>
        </authorList>
    </citation>
    <scope>NUCLEOTIDE SEQUENCE</scope>
    <source>
        <plasmid evidence="1">pRGFK1108</plasmid>
    </source>
</reference>
<keyword evidence="1" id="KW-0614">Plasmid</keyword>
<sequence>MTYTGKAYKTKSGQWAWRISDEQGELCGGGGYASEESAEQAMNDELATYQQRGEQ</sequence>
<reference evidence="1" key="2">
    <citation type="submission" date="2015-07" db="EMBL/GenBank/DDBJ databases">
        <title>Plasmids, circular viruses and viroids from rat gut.</title>
        <authorList>
            <person name="Jorgensen T.J."/>
            <person name="Hansen M.A."/>
            <person name="Xu Z."/>
            <person name="Tabak M.A."/>
            <person name="Sorensen S.J."/>
            <person name="Hansen L.H."/>
        </authorList>
    </citation>
    <scope>NUCLEOTIDE SEQUENCE</scope>
    <source>
        <plasmid evidence="1">pRGFK1108</plasmid>
    </source>
</reference>
<protein>
    <recommendedName>
        <fullName evidence="2">DUF1508 domain-containing protein</fullName>
    </recommendedName>
</protein>
<dbReference type="Gene3D" id="3.30.160.160">
    <property type="entry name" value="YegP-like"/>
    <property type="match status" value="1"/>
</dbReference>